<dbReference type="EMBL" id="NMUH01000118">
    <property type="protein sequence ID" value="MQL72058.1"/>
    <property type="molecule type" value="Genomic_DNA"/>
</dbReference>
<proteinExistence type="predicted"/>
<dbReference type="AlphaFoldDB" id="A0A843TJX6"/>
<protein>
    <submittedName>
        <fullName evidence="2">Uncharacterized protein</fullName>
    </submittedName>
</protein>
<name>A0A843TJX6_COLES</name>
<keyword evidence="1" id="KW-0472">Membrane</keyword>
<evidence type="ECO:0000256" key="1">
    <source>
        <dbReference type="SAM" id="Phobius"/>
    </source>
</evidence>
<keyword evidence="1" id="KW-0812">Transmembrane</keyword>
<organism evidence="2 3">
    <name type="scientific">Colocasia esculenta</name>
    <name type="common">Wild taro</name>
    <name type="synonym">Arum esculentum</name>
    <dbReference type="NCBI Taxonomy" id="4460"/>
    <lineage>
        <taxon>Eukaryota</taxon>
        <taxon>Viridiplantae</taxon>
        <taxon>Streptophyta</taxon>
        <taxon>Embryophyta</taxon>
        <taxon>Tracheophyta</taxon>
        <taxon>Spermatophyta</taxon>
        <taxon>Magnoliopsida</taxon>
        <taxon>Liliopsida</taxon>
        <taxon>Araceae</taxon>
        <taxon>Aroideae</taxon>
        <taxon>Colocasieae</taxon>
        <taxon>Colocasia</taxon>
    </lineage>
</organism>
<feature type="transmembrane region" description="Helical" evidence="1">
    <location>
        <begin position="6"/>
        <end position="27"/>
    </location>
</feature>
<keyword evidence="3" id="KW-1185">Reference proteome</keyword>
<accession>A0A843TJX6</accession>
<dbReference type="Proteomes" id="UP000652761">
    <property type="component" value="Unassembled WGS sequence"/>
</dbReference>
<gene>
    <name evidence="2" type="ORF">Taro_004387</name>
</gene>
<sequence length="78" mass="9217">MCGLDVWFAQLYLGVCPRLLYFFSVLWKYGYVRARRTFHDCRPVQSRAVAVQGRYLQDQLVLNMFWDLSSPLPKTVII</sequence>
<evidence type="ECO:0000313" key="3">
    <source>
        <dbReference type="Proteomes" id="UP000652761"/>
    </source>
</evidence>
<comment type="caution">
    <text evidence="2">The sequence shown here is derived from an EMBL/GenBank/DDBJ whole genome shotgun (WGS) entry which is preliminary data.</text>
</comment>
<keyword evidence="1" id="KW-1133">Transmembrane helix</keyword>
<reference evidence="2" key="1">
    <citation type="submission" date="2017-07" db="EMBL/GenBank/DDBJ databases">
        <title>Taro Niue Genome Assembly and Annotation.</title>
        <authorList>
            <person name="Atibalentja N."/>
            <person name="Keating K."/>
            <person name="Fields C.J."/>
        </authorList>
    </citation>
    <scope>NUCLEOTIDE SEQUENCE</scope>
    <source>
        <strain evidence="2">Niue_2</strain>
        <tissue evidence="2">Leaf</tissue>
    </source>
</reference>
<evidence type="ECO:0000313" key="2">
    <source>
        <dbReference type="EMBL" id="MQL72058.1"/>
    </source>
</evidence>